<dbReference type="AlphaFoldDB" id="A0A7S4ED84"/>
<feature type="compositionally biased region" description="Basic and acidic residues" evidence="1">
    <location>
        <begin position="390"/>
        <end position="400"/>
    </location>
</feature>
<protein>
    <submittedName>
        <fullName evidence="2">Uncharacterized protein</fullName>
    </submittedName>
</protein>
<dbReference type="OrthoDB" id="10682093at2759"/>
<keyword evidence="4" id="KW-1185">Reference proteome</keyword>
<feature type="compositionally biased region" description="Basic and acidic residues" evidence="1">
    <location>
        <begin position="337"/>
        <end position="347"/>
    </location>
</feature>
<feature type="region of interest" description="Disordered" evidence="1">
    <location>
        <begin position="337"/>
        <end position="472"/>
    </location>
</feature>
<evidence type="ECO:0000313" key="2">
    <source>
        <dbReference type="EMBL" id="CAE0704979.1"/>
    </source>
</evidence>
<name>A0A7S4ED84_9STRA</name>
<evidence type="ECO:0000256" key="1">
    <source>
        <dbReference type="SAM" id="MobiDB-lite"/>
    </source>
</evidence>
<feature type="compositionally biased region" description="Low complexity" evidence="1">
    <location>
        <begin position="416"/>
        <end position="438"/>
    </location>
</feature>
<accession>A0A7S4ED84</accession>
<dbReference type="EMBL" id="HBIW01023697">
    <property type="protein sequence ID" value="CAE0704979.1"/>
    <property type="molecule type" value="Transcribed_RNA"/>
</dbReference>
<feature type="compositionally biased region" description="Basic and acidic residues" evidence="1">
    <location>
        <begin position="77"/>
        <end position="87"/>
    </location>
</feature>
<sequence length="481" mass="54278">MPPKRERVRGETLGSLYRVLCSEADGRRKDVRRERLLIMEQLGYLKRKNRAEPASTLHLGKFARGRPKALPKPPADGAKEARERAENRRKLLYAEGVSSALKKIQQLQIREKPVPQKLWKELQQAQSNKFLLPILPDPGPGQYKLDKDRHKALKGTMGSPPKKLSSLISPPRAPPHSYLSIETKRAYGGFSLVGKDKKVGERNKKPKPKKVSYIRQVNAGLDGFVEPDEDPDAWKKLEYWFPPKKDPDQFKDRQLIHPADAPTPRNDLPRKYAATVVNDRGDGTYDVHYEGEDDNVMDETYTGEPSTVRVSGKTLGVSLSKYEDNDDSTYNTEVAERIERGDLREGDVVDATEPPYANRIRFLTKTSQPIPTPWDEDAESLPDSQASSPHEVEVPPERRSRQSSLDGDLPSPPSSRPSSRISSRTVSRPTSRGSQSSRGSERARKARLAKTPASVPTAFRPFRRKPKDRKKVDVDLIRSFL</sequence>
<proteinExistence type="predicted"/>
<feature type="region of interest" description="Disordered" evidence="1">
    <location>
        <begin position="55"/>
        <end position="87"/>
    </location>
</feature>
<dbReference type="EMBL" id="CAKKNE010000005">
    <property type="protein sequence ID" value="CAH0376557.1"/>
    <property type="molecule type" value="Genomic_DNA"/>
</dbReference>
<evidence type="ECO:0000313" key="4">
    <source>
        <dbReference type="Proteomes" id="UP000789595"/>
    </source>
</evidence>
<gene>
    <name evidence="2" type="ORF">PCAL00307_LOCUS20427</name>
    <name evidence="3" type="ORF">PECAL_5P11550</name>
</gene>
<dbReference type="Proteomes" id="UP000789595">
    <property type="component" value="Unassembled WGS sequence"/>
</dbReference>
<organism evidence="2">
    <name type="scientific">Pelagomonas calceolata</name>
    <dbReference type="NCBI Taxonomy" id="35677"/>
    <lineage>
        <taxon>Eukaryota</taxon>
        <taxon>Sar</taxon>
        <taxon>Stramenopiles</taxon>
        <taxon>Ochrophyta</taxon>
        <taxon>Pelagophyceae</taxon>
        <taxon>Pelagomonadales</taxon>
        <taxon>Pelagomonadaceae</taxon>
        <taxon>Pelagomonas</taxon>
    </lineage>
</organism>
<evidence type="ECO:0000313" key="3">
    <source>
        <dbReference type="EMBL" id="CAH0376557.1"/>
    </source>
</evidence>
<reference evidence="3" key="2">
    <citation type="submission" date="2021-11" db="EMBL/GenBank/DDBJ databases">
        <authorList>
            <consortium name="Genoscope - CEA"/>
            <person name="William W."/>
        </authorList>
    </citation>
    <scope>NUCLEOTIDE SEQUENCE</scope>
</reference>
<reference evidence="2" key="1">
    <citation type="submission" date="2021-01" db="EMBL/GenBank/DDBJ databases">
        <authorList>
            <person name="Corre E."/>
            <person name="Pelletier E."/>
            <person name="Niang G."/>
            <person name="Scheremetjew M."/>
            <person name="Finn R."/>
            <person name="Kale V."/>
            <person name="Holt S."/>
            <person name="Cochrane G."/>
            <person name="Meng A."/>
            <person name="Brown T."/>
            <person name="Cohen L."/>
        </authorList>
    </citation>
    <scope>NUCLEOTIDE SEQUENCE</scope>
    <source>
        <strain evidence="2">CCMP1756</strain>
    </source>
</reference>